<dbReference type="Gene3D" id="1.10.30.10">
    <property type="entry name" value="High mobility group box domain"/>
    <property type="match status" value="1"/>
</dbReference>
<dbReference type="SUPFAM" id="SSF117773">
    <property type="entry name" value="GTF2I-like repeat"/>
    <property type="match status" value="1"/>
</dbReference>
<keyword evidence="5" id="KW-0804">Transcription</keyword>
<feature type="coiled-coil region" evidence="8">
    <location>
        <begin position="123"/>
        <end position="166"/>
    </location>
</feature>
<evidence type="ECO:0000313" key="10">
    <source>
        <dbReference type="Ensembl" id="ENSAMXP00000034282.1"/>
    </source>
</evidence>
<organism evidence="10 11">
    <name type="scientific">Astyanax mexicanus</name>
    <name type="common">Blind cave fish</name>
    <name type="synonym">Astyanax fasciatus mexicanus</name>
    <dbReference type="NCBI Taxonomy" id="7994"/>
    <lineage>
        <taxon>Eukaryota</taxon>
        <taxon>Metazoa</taxon>
        <taxon>Chordata</taxon>
        <taxon>Craniata</taxon>
        <taxon>Vertebrata</taxon>
        <taxon>Euteleostomi</taxon>
        <taxon>Actinopterygii</taxon>
        <taxon>Neopterygii</taxon>
        <taxon>Teleostei</taxon>
        <taxon>Ostariophysi</taxon>
        <taxon>Characiformes</taxon>
        <taxon>Characoidei</taxon>
        <taxon>Acestrorhamphidae</taxon>
        <taxon>Acestrorhamphinae</taxon>
        <taxon>Astyanax</taxon>
    </lineage>
</organism>
<dbReference type="InParanoid" id="A0A3B1IW33"/>
<comment type="subcellular location">
    <subcellularLocation>
        <location evidence="1">Nucleus</location>
    </subcellularLocation>
</comment>
<dbReference type="Gene3D" id="3.90.1460.10">
    <property type="entry name" value="GTF2I-like"/>
    <property type="match status" value="1"/>
</dbReference>
<dbReference type="InterPro" id="IPR036647">
    <property type="entry name" value="GTF2I-like_rpt_sf"/>
</dbReference>
<dbReference type="Ensembl" id="ENSAMXT00000039921.1">
    <property type="protein sequence ID" value="ENSAMXP00000034282.1"/>
    <property type="gene ID" value="ENSAMXG00000039524.1"/>
</dbReference>
<reference evidence="10" key="4">
    <citation type="submission" date="2025-09" db="UniProtKB">
        <authorList>
            <consortium name="Ensembl"/>
        </authorList>
    </citation>
    <scope>IDENTIFICATION</scope>
</reference>
<evidence type="ECO:0000256" key="1">
    <source>
        <dbReference type="ARBA" id="ARBA00004123"/>
    </source>
</evidence>
<dbReference type="STRING" id="7994.ENSAMXP00000034282"/>
<keyword evidence="2" id="KW-0677">Repeat</keyword>
<dbReference type="Gene3D" id="1.10.10.60">
    <property type="entry name" value="Homeodomain-like"/>
    <property type="match status" value="1"/>
</dbReference>
<keyword evidence="11" id="KW-1185">Reference proteome</keyword>
<evidence type="ECO:0000259" key="9">
    <source>
        <dbReference type="PROSITE" id="PS50118"/>
    </source>
</evidence>
<evidence type="ECO:0000313" key="11">
    <source>
        <dbReference type="Proteomes" id="UP000018467"/>
    </source>
</evidence>
<evidence type="ECO:0000256" key="2">
    <source>
        <dbReference type="ARBA" id="ARBA00022737"/>
    </source>
</evidence>
<dbReference type="PROSITE" id="PS51139">
    <property type="entry name" value="GTF2I"/>
    <property type="match status" value="1"/>
</dbReference>
<feature type="DNA-binding region" description="HMG box" evidence="7">
    <location>
        <begin position="94"/>
        <end position="152"/>
    </location>
</feature>
<dbReference type="Pfam" id="PF02946">
    <property type="entry name" value="GTF2I"/>
    <property type="match status" value="1"/>
</dbReference>
<dbReference type="SUPFAM" id="SSF47095">
    <property type="entry name" value="HMG-box"/>
    <property type="match status" value="1"/>
</dbReference>
<dbReference type="GO" id="GO:0005634">
    <property type="term" value="C:nucleus"/>
    <property type="evidence" value="ECO:0007669"/>
    <property type="project" value="UniProtKB-SubCell"/>
</dbReference>
<keyword evidence="4 7" id="KW-0238">DNA-binding</keyword>
<accession>A0A3B1IW33</accession>
<dbReference type="InterPro" id="IPR009071">
    <property type="entry name" value="HMG_box_dom"/>
</dbReference>
<dbReference type="Bgee" id="ENSAMXG00000039524">
    <property type="expression patterns" value="Expressed in testis and 13 other cell types or tissues"/>
</dbReference>
<dbReference type="InterPro" id="IPR004212">
    <property type="entry name" value="GTF2I"/>
</dbReference>
<reference evidence="11" key="2">
    <citation type="journal article" date="2014" name="Nat. Commun.">
        <title>The cavefish genome reveals candidate genes for eye loss.</title>
        <authorList>
            <person name="McGaugh S.E."/>
            <person name="Gross J.B."/>
            <person name="Aken B."/>
            <person name="Blin M."/>
            <person name="Borowsky R."/>
            <person name="Chalopin D."/>
            <person name="Hinaux H."/>
            <person name="Jeffery W.R."/>
            <person name="Keene A."/>
            <person name="Ma L."/>
            <person name="Minx P."/>
            <person name="Murphy D."/>
            <person name="O'Quin K.E."/>
            <person name="Retaux S."/>
            <person name="Rohner N."/>
            <person name="Searle S.M."/>
            <person name="Stahl B.A."/>
            <person name="Tabin C."/>
            <person name="Volff J.N."/>
            <person name="Yoshizawa M."/>
            <person name="Warren W.C."/>
        </authorList>
    </citation>
    <scope>NUCLEOTIDE SEQUENCE [LARGE SCALE GENOMIC DNA]</scope>
    <source>
        <strain evidence="11">female</strain>
    </source>
</reference>
<evidence type="ECO:0000256" key="6">
    <source>
        <dbReference type="ARBA" id="ARBA00023242"/>
    </source>
</evidence>
<proteinExistence type="predicted"/>
<dbReference type="PROSITE" id="PS50118">
    <property type="entry name" value="HMG_BOX_2"/>
    <property type="match status" value="1"/>
</dbReference>
<evidence type="ECO:0000256" key="4">
    <source>
        <dbReference type="ARBA" id="ARBA00023125"/>
    </source>
</evidence>
<dbReference type="GeneTree" id="ENSGT00660000097092"/>
<evidence type="ECO:0000256" key="3">
    <source>
        <dbReference type="ARBA" id="ARBA00023015"/>
    </source>
</evidence>
<keyword evidence="3" id="KW-0805">Transcription regulation</keyword>
<reference evidence="11" key="1">
    <citation type="submission" date="2013-03" db="EMBL/GenBank/DDBJ databases">
        <authorList>
            <person name="Jeffery W."/>
            <person name="Warren W."/>
            <person name="Wilson R.K."/>
        </authorList>
    </citation>
    <scope>NUCLEOTIDE SEQUENCE</scope>
    <source>
        <strain evidence="11">female</strain>
    </source>
</reference>
<feature type="domain" description="HMG box" evidence="9">
    <location>
        <begin position="94"/>
        <end position="152"/>
    </location>
</feature>
<dbReference type="Proteomes" id="UP000018467">
    <property type="component" value="Unassembled WGS sequence"/>
</dbReference>
<dbReference type="InterPro" id="IPR036910">
    <property type="entry name" value="HMG_box_dom_sf"/>
</dbReference>
<evidence type="ECO:0000256" key="7">
    <source>
        <dbReference type="PROSITE-ProRule" id="PRU00267"/>
    </source>
</evidence>
<dbReference type="GO" id="GO:0003677">
    <property type="term" value="F:DNA binding"/>
    <property type="evidence" value="ECO:0007669"/>
    <property type="project" value="UniProtKB-UniRule"/>
</dbReference>
<dbReference type="CDD" id="cd00084">
    <property type="entry name" value="HMG-box_SF"/>
    <property type="match status" value="1"/>
</dbReference>
<protein>
    <recommendedName>
        <fullName evidence="9">HMG box domain-containing protein</fullName>
    </recommendedName>
</protein>
<keyword evidence="8" id="KW-0175">Coiled coil</keyword>
<keyword evidence="6 7" id="KW-0539">Nucleus</keyword>
<reference evidence="10" key="3">
    <citation type="submission" date="2025-08" db="UniProtKB">
        <authorList>
            <consortium name="Ensembl"/>
        </authorList>
    </citation>
    <scope>IDENTIFICATION</scope>
</reference>
<evidence type="ECO:0000256" key="5">
    <source>
        <dbReference type="ARBA" id="ARBA00023163"/>
    </source>
</evidence>
<sequence>MYTLSPNCKSQLLLPISRVCMAQTKQGERTVITEAQKLSLKALFDKGMTRVGSPLISTAVAETGLPQHVIENWIGNYRRVLHPARNTLTKPKLHTRELSAYNLFCRDLLRNKGTMADIKERWSSLEEEDRNKYIQEAADLKEQGQAEQLTSEIRELKIRKHLKQLKIEVSQLDELGVETVVLLYDGLNQEAAIHELSSKKASDFLQSTGTGNKFGLYFAGNLPACSKAISMDAIPVMVHKVQDLFNQKYKEAGGVGRLPYQSLAAGKVAVDATGLPNDLPLKKPCLYGRQQLAAILEHGTGLSFKIRSDQSATVCSLEESTVTLQSICSDGQTPEAACNSEDSGPGTSAGKGICHSFQCQLDVFFTKCVMKPIHLHLYLTGENHAEKTAVEILEAICVDGMFA</sequence>
<evidence type="ECO:0000256" key="8">
    <source>
        <dbReference type="SAM" id="Coils"/>
    </source>
</evidence>
<dbReference type="AlphaFoldDB" id="A0A3B1IW33"/>
<name>A0A3B1IW33_ASTMX</name>